<gene>
    <name evidence="1" type="ORF">H5410_006806</name>
</gene>
<dbReference type="AlphaFoldDB" id="A0A9J6AB97"/>
<evidence type="ECO:0000313" key="2">
    <source>
        <dbReference type="Proteomes" id="UP000824120"/>
    </source>
</evidence>
<keyword evidence="2" id="KW-1185">Reference proteome</keyword>
<dbReference type="EMBL" id="JACXVP010000002">
    <property type="protein sequence ID" value="KAG5621588.1"/>
    <property type="molecule type" value="Genomic_DNA"/>
</dbReference>
<evidence type="ECO:0000313" key="1">
    <source>
        <dbReference type="EMBL" id="KAG5621588.1"/>
    </source>
</evidence>
<reference evidence="1 2" key="1">
    <citation type="submission" date="2020-09" db="EMBL/GenBank/DDBJ databases">
        <title>De no assembly of potato wild relative species, Solanum commersonii.</title>
        <authorList>
            <person name="Cho K."/>
        </authorList>
    </citation>
    <scope>NUCLEOTIDE SEQUENCE [LARGE SCALE GENOMIC DNA]</scope>
    <source>
        <strain evidence="1">LZ3.2</strain>
        <tissue evidence="1">Leaf</tissue>
    </source>
</reference>
<dbReference type="Proteomes" id="UP000824120">
    <property type="component" value="Chromosome 2"/>
</dbReference>
<proteinExistence type="predicted"/>
<sequence length="75" mass="8627">MPVYTLTTMDPLEETIELIKKHLASSSKNLCKPEKSGIGIGVLQDISDTFATKRWWNLRTKDFIYVAFYKLKTTT</sequence>
<protein>
    <submittedName>
        <fullName evidence="1">Uncharacterized protein</fullName>
    </submittedName>
</protein>
<comment type="caution">
    <text evidence="1">The sequence shown here is derived from an EMBL/GenBank/DDBJ whole genome shotgun (WGS) entry which is preliminary data.</text>
</comment>
<accession>A0A9J6AB97</accession>
<organism evidence="1 2">
    <name type="scientific">Solanum commersonii</name>
    <name type="common">Commerson's wild potato</name>
    <name type="synonym">Commerson's nightshade</name>
    <dbReference type="NCBI Taxonomy" id="4109"/>
    <lineage>
        <taxon>Eukaryota</taxon>
        <taxon>Viridiplantae</taxon>
        <taxon>Streptophyta</taxon>
        <taxon>Embryophyta</taxon>
        <taxon>Tracheophyta</taxon>
        <taxon>Spermatophyta</taxon>
        <taxon>Magnoliopsida</taxon>
        <taxon>eudicotyledons</taxon>
        <taxon>Gunneridae</taxon>
        <taxon>Pentapetalae</taxon>
        <taxon>asterids</taxon>
        <taxon>lamiids</taxon>
        <taxon>Solanales</taxon>
        <taxon>Solanaceae</taxon>
        <taxon>Solanoideae</taxon>
        <taxon>Solaneae</taxon>
        <taxon>Solanum</taxon>
    </lineage>
</organism>
<name>A0A9J6AB97_SOLCO</name>